<gene>
    <name evidence="3" type="primary">sufD</name>
    <name evidence="3" type="ORF">ACFQ4R_05730</name>
</gene>
<evidence type="ECO:0000259" key="2">
    <source>
        <dbReference type="Pfam" id="PF01458"/>
    </source>
</evidence>
<organism evidence="3 4">
    <name type="scientific">Lapidilactobacillus gannanensis</name>
    <dbReference type="NCBI Taxonomy" id="2486002"/>
    <lineage>
        <taxon>Bacteria</taxon>
        <taxon>Bacillati</taxon>
        <taxon>Bacillota</taxon>
        <taxon>Bacilli</taxon>
        <taxon>Lactobacillales</taxon>
        <taxon>Lactobacillaceae</taxon>
        <taxon>Lapidilactobacillus</taxon>
    </lineage>
</organism>
<proteinExistence type="inferred from homology"/>
<dbReference type="InterPro" id="IPR037284">
    <property type="entry name" value="SUF_FeS_clus_asmbl_SufBD_sf"/>
</dbReference>
<name>A0ABW4BPF0_9LACO</name>
<dbReference type="Pfam" id="PF01458">
    <property type="entry name" value="SUFBD_core"/>
    <property type="match status" value="1"/>
</dbReference>
<evidence type="ECO:0000313" key="3">
    <source>
        <dbReference type="EMBL" id="MFD1411108.1"/>
    </source>
</evidence>
<dbReference type="PANTHER" id="PTHR43575:SF1">
    <property type="entry name" value="PROTEIN ABCI7, CHLOROPLASTIC"/>
    <property type="match status" value="1"/>
</dbReference>
<dbReference type="InterPro" id="IPR011542">
    <property type="entry name" value="SUF_FeS_clus_asmbl_SufD"/>
</dbReference>
<sequence>MSKTKTFCELSDLQHYSQQLQEPAVAWQMRQQAWQATMTAPNPSFAKINYRPWANLQGQLTVASQAVPLPASTAQIAQVAGQPVQVRLSTEAQTAGVEVLDLVAAWQQWPDLMQQYFGQVMPWTSQQLAATHYATVNSGVVIRVPANTKLQAPLTWDFYQNGTGRQLNSQHVLLIAGADSEFSILENRRTLGSDQPSASIVEELVLLAGAKVRFAAIDQLSLPTYLARYARLATNARLDWALGIMNDGDVLADFNTDLNGQGSQSEVKAVAISTGRQNQGITTRITNYGQHTKANILQHGVILSDATLIFNGIGHIVKGARGSDSQQENRVLMLSRTARGDANPILLIDENDVRAGHAASVGRVNQEQMYYLMSRGLSKDLAERLVIRGFLGSVLSEIPAAEARQILTDTIERKLIDGQRHRDRAQ</sequence>
<evidence type="ECO:0000313" key="4">
    <source>
        <dbReference type="Proteomes" id="UP001597191"/>
    </source>
</evidence>
<dbReference type="EMBL" id="JBHTOH010000035">
    <property type="protein sequence ID" value="MFD1411108.1"/>
    <property type="molecule type" value="Genomic_DNA"/>
</dbReference>
<dbReference type="NCBIfam" id="TIGR01981">
    <property type="entry name" value="sufD"/>
    <property type="match status" value="1"/>
</dbReference>
<protein>
    <submittedName>
        <fullName evidence="3">Fe-S cluster assembly protein SufD</fullName>
    </submittedName>
</protein>
<dbReference type="InterPro" id="IPR000825">
    <property type="entry name" value="SUF_FeS_clus_asmbl_SufBD_core"/>
</dbReference>
<feature type="domain" description="SUF system FeS cluster assembly SufBD core" evidence="2">
    <location>
        <begin position="160"/>
        <end position="390"/>
    </location>
</feature>
<dbReference type="RefSeq" id="WP_125650418.1">
    <property type="nucleotide sequence ID" value="NZ_JBHTOH010000035.1"/>
</dbReference>
<reference evidence="4" key="1">
    <citation type="journal article" date="2019" name="Int. J. Syst. Evol. Microbiol.">
        <title>The Global Catalogue of Microorganisms (GCM) 10K type strain sequencing project: providing services to taxonomists for standard genome sequencing and annotation.</title>
        <authorList>
            <consortium name="The Broad Institute Genomics Platform"/>
            <consortium name="The Broad Institute Genome Sequencing Center for Infectious Disease"/>
            <person name="Wu L."/>
            <person name="Ma J."/>
        </authorList>
    </citation>
    <scope>NUCLEOTIDE SEQUENCE [LARGE SCALE GENOMIC DNA]</scope>
    <source>
        <strain evidence="4">CCM 8937</strain>
    </source>
</reference>
<comment type="similarity">
    <text evidence="1">Belongs to the iron-sulfur cluster assembly SufBD family.</text>
</comment>
<evidence type="ECO:0000256" key="1">
    <source>
        <dbReference type="ARBA" id="ARBA00043967"/>
    </source>
</evidence>
<dbReference type="PANTHER" id="PTHR43575">
    <property type="entry name" value="PROTEIN ABCI7, CHLOROPLASTIC"/>
    <property type="match status" value="1"/>
</dbReference>
<accession>A0ABW4BPF0</accession>
<dbReference type="InterPro" id="IPR055346">
    <property type="entry name" value="Fe-S_cluster_assembly_SufBD"/>
</dbReference>
<keyword evidence="4" id="KW-1185">Reference proteome</keyword>
<comment type="caution">
    <text evidence="3">The sequence shown here is derived from an EMBL/GenBank/DDBJ whole genome shotgun (WGS) entry which is preliminary data.</text>
</comment>
<dbReference type="Proteomes" id="UP001597191">
    <property type="component" value="Unassembled WGS sequence"/>
</dbReference>
<dbReference type="SUPFAM" id="SSF101960">
    <property type="entry name" value="Stabilizer of iron transporter SufD"/>
    <property type="match status" value="1"/>
</dbReference>